<organism evidence="2">
    <name type="scientific">Menopon gallinae</name>
    <name type="common">poultry shaft louse</name>
    <dbReference type="NCBI Taxonomy" id="328185"/>
    <lineage>
        <taxon>Eukaryota</taxon>
        <taxon>Metazoa</taxon>
        <taxon>Ecdysozoa</taxon>
        <taxon>Arthropoda</taxon>
        <taxon>Hexapoda</taxon>
        <taxon>Insecta</taxon>
        <taxon>Pterygota</taxon>
        <taxon>Neoptera</taxon>
        <taxon>Paraneoptera</taxon>
        <taxon>Psocodea</taxon>
        <taxon>Troctomorpha</taxon>
        <taxon>Phthiraptera</taxon>
        <taxon>Amblycera</taxon>
        <taxon>Menoponidae</taxon>
        <taxon>Menopon</taxon>
    </lineage>
</organism>
<dbReference type="PANTHER" id="PTHR11736">
    <property type="entry name" value="MELANOMA-ASSOCIATED ANTIGEN MAGE ANTIGEN"/>
    <property type="match status" value="1"/>
</dbReference>
<dbReference type="InterPro" id="IPR002190">
    <property type="entry name" value="MHD_dom"/>
</dbReference>
<dbReference type="SMART" id="SM01373">
    <property type="entry name" value="MAGE"/>
    <property type="match status" value="1"/>
</dbReference>
<feature type="domain" description="MAGE" evidence="1">
    <location>
        <begin position="107"/>
        <end position="198"/>
    </location>
</feature>
<accession>A0AAW2HWY3</accession>
<gene>
    <name evidence="2" type="ORF">PYX00_002643</name>
</gene>
<protein>
    <recommendedName>
        <fullName evidence="1">MAGE domain-containing protein</fullName>
    </recommendedName>
</protein>
<dbReference type="PROSITE" id="PS50838">
    <property type="entry name" value="MAGE"/>
    <property type="match status" value="1"/>
</dbReference>
<reference evidence="2" key="1">
    <citation type="journal article" date="2024" name="Gigascience">
        <title>Chromosome-level genome of the poultry shaft louse Menopon gallinae provides insight into the host-switching and adaptive evolution of parasitic lice.</title>
        <authorList>
            <person name="Xu Y."/>
            <person name="Ma L."/>
            <person name="Liu S."/>
            <person name="Liang Y."/>
            <person name="Liu Q."/>
            <person name="He Z."/>
            <person name="Tian L."/>
            <person name="Duan Y."/>
            <person name="Cai W."/>
            <person name="Li H."/>
            <person name="Song F."/>
        </authorList>
    </citation>
    <scope>NUCLEOTIDE SEQUENCE</scope>
    <source>
        <strain evidence="2">Cailab_2023a</strain>
    </source>
</reference>
<dbReference type="EMBL" id="JARGDH010000002">
    <property type="protein sequence ID" value="KAL0274542.1"/>
    <property type="molecule type" value="Genomic_DNA"/>
</dbReference>
<dbReference type="PANTHER" id="PTHR11736:SF14">
    <property type="entry name" value="NSE3 HOMOLOG, SMC5-SMC6 COMPLEX COMPONENT"/>
    <property type="match status" value="1"/>
</dbReference>
<dbReference type="Pfam" id="PF01454">
    <property type="entry name" value="MAGE"/>
    <property type="match status" value="1"/>
</dbReference>
<name>A0AAW2HWY3_9NEOP</name>
<dbReference type="AlphaFoldDB" id="A0AAW2HWY3"/>
<dbReference type="InterPro" id="IPR037445">
    <property type="entry name" value="MAGE"/>
</dbReference>
<proteinExistence type="predicted"/>
<dbReference type="Gene3D" id="1.10.10.1210">
    <property type="entry name" value="MAGE homology domain, winged helix WH2 motif"/>
    <property type="match status" value="1"/>
</dbReference>
<sequence>MTDEDGDSSGEVVDAAAEEAAEIIAKLDSSKKPIKLYDVISLMSEKPSRRHWTAVLDGAEKRLASVGLEVIRVRNSSAKAFFLISKCWPQPFMHKYAARTELADRILLTLVLTYIFMRNGTVLSGDVINHLKMLKLFNDSDDLHQYFGNIKRKILNEFVDQLYLSCSKLSESDMFELSWGPRAEAEVSKLSILQFVCQCGYSGKIRPENLASHYHKASNSVSSQSITCDNSADI</sequence>
<evidence type="ECO:0000313" key="2">
    <source>
        <dbReference type="EMBL" id="KAL0274542.1"/>
    </source>
</evidence>
<comment type="caution">
    <text evidence="2">The sequence shown here is derived from an EMBL/GenBank/DDBJ whole genome shotgun (WGS) entry which is preliminary data.</text>
</comment>
<dbReference type="InterPro" id="IPR041899">
    <property type="entry name" value="MAGE_WH2"/>
</dbReference>
<dbReference type="GO" id="GO:0005634">
    <property type="term" value="C:nucleus"/>
    <property type="evidence" value="ECO:0007669"/>
    <property type="project" value="TreeGrafter"/>
</dbReference>
<evidence type="ECO:0000259" key="1">
    <source>
        <dbReference type="PROSITE" id="PS50838"/>
    </source>
</evidence>